<comment type="catalytic activity">
    <reaction evidence="13">
        <text>(2R)-3-phosphoglycerate + NAD(+) = 3-phosphooxypyruvate + NADH + H(+)</text>
        <dbReference type="Rhea" id="RHEA:12641"/>
        <dbReference type="ChEBI" id="CHEBI:15378"/>
        <dbReference type="ChEBI" id="CHEBI:18110"/>
        <dbReference type="ChEBI" id="CHEBI:57540"/>
        <dbReference type="ChEBI" id="CHEBI:57945"/>
        <dbReference type="ChEBI" id="CHEBI:58272"/>
        <dbReference type="EC" id="1.1.1.95"/>
    </reaction>
</comment>
<dbReference type="PROSITE" id="PS00065">
    <property type="entry name" value="D_2_HYDROXYACID_DH_1"/>
    <property type="match status" value="1"/>
</dbReference>
<dbReference type="CDD" id="cd12176">
    <property type="entry name" value="PGDH_3"/>
    <property type="match status" value="1"/>
</dbReference>
<gene>
    <name evidence="16" type="ORF">EDC03_0241</name>
</gene>
<evidence type="ECO:0000256" key="1">
    <source>
        <dbReference type="ARBA" id="ARBA00003800"/>
    </source>
</evidence>
<evidence type="ECO:0000256" key="3">
    <source>
        <dbReference type="ARBA" id="ARBA00005854"/>
    </source>
</evidence>
<dbReference type="CDD" id="cd04901">
    <property type="entry name" value="ACT_3PGDH"/>
    <property type="match status" value="1"/>
</dbReference>
<dbReference type="GO" id="GO:0006564">
    <property type="term" value="P:L-serine biosynthetic process"/>
    <property type="evidence" value="ECO:0007669"/>
    <property type="project" value="UniProtKB-KW"/>
</dbReference>
<dbReference type="PANTHER" id="PTHR42789">
    <property type="entry name" value="D-ISOMER SPECIFIC 2-HYDROXYACID DEHYDROGENASE FAMILY PROTEIN (AFU_ORTHOLOGUE AFUA_6G10090)"/>
    <property type="match status" value="1"/>
</dbReference>
<evidence type="ECO:0000256" key="10">
    <source>
        <dbReference type="ARBA" id="ARBA00023299"/>
    </source>
</evidence>
<dbReference type="GO" id="GO:0047545">
    <property type="term" value="F:(S)-2-hydroxyglutarate dehydrogenase activity"/>
    <property type="evidence" value="ECO:0007669"/>
    <property type="project" value="UniProtKB-ARBA"/>
</dbReference>
<evidence type="ECO:0000259" key="15">
    <source>
        <dbReference type="PROSITE" id="PS51671"/>
    </source>
</evidence>
<comment type="catalytic activity">
    <reaction evidence="12">
        <text>(R)-2-hydroxyglutarate + NAD(+) = 2-oxoglutarate + NADH + H(+)</text>
        <dbReference type="Rhea" id="RHEA:49612"/>
        <dbReference type="ChEBI" id="CHEBI:15378"/>
        <dbReference type="ChEBI" id="CHEBI:15801"/>
        <dbReference type="ChEBI" id="CHEBI:16810"/>
        <dbReference type="ChEBI" id="CHEBI:57540"/>
        <dbReference type="ChEBI" id="CHEBI:57945"/>
        <dbReference type="EC" id="1.1.1.399"/>
    </reaction>
</comment>
<dbReference type="PANTHER" id="PTHR42789:SF1">
    <property type="entry name" value="D-ISOMER SPECIFIC 2-HYDROXYACID DEHYDROGENASE FAMILY PROTEIN (AFU_ORTHOLOGUE AFUA_6G10090)"/>
    <property type="match status" value="1"/>
</dbReference>
<evidence type="ECO:0000313" key="16">
    <source>
        <dbReference type="EMBL" id="ROP45636.1"/>
    </source>
</evidence>
<dbReference type="Gene3D" id="3.40.50.720">
    <property type="entry name" value="NAD(P)-binding Rossmann-like Domain"/>
    <property type="match status" value="2"/>
</dbReference>
<keyword evidence="17" id="KW-1185">Reference proteome</keyword>
<evidence type="ECO:0000313" key="17">
    <source>
        <dbReference type="Proteomes" id="UP000276232"/>
    </source>
</evidence>
<proteinExistence type="inferred from homology"/>
<comment type="pathway">
    <text evidence="2">Amino-acid biosynthesis; L-serine biosynthesis; L-serine from 3-phospho-D-glycerate: step 1/3.</text>
</comment>
<dbReference type="InterPro" id="IPR054480">
    <property type="entry name" value="AHAS_small-like_ACT"/>
</dbReference>
<dbReference type="GO" id="GO:0004617">
    <property type="term" value="F:phosphoglycerate dehydrogenase activity"/>
    <property type="evidence" value="ECO:0007669"/>
    <property type="project" value="UniProtKB-EC"/>
</dbReference>
<dbReference type="AlphaFoldDB" id="A0A3N1HTB8"/>
<dbReference type="Gene3D" id="3.30.70.260">
    <property type="match status" value="1"/>
</dbReference>
<evidence type="ECO:0000256" key="9">
    <source>
        <dbReference type="ARBA" id="ARBA00023027"/>
    </source>
</evidence>
<keyword evidence="9" id="KW-0520">NAD</keyword>
<dbReference type="InterPro" id="IPR029752">
    <property type="entry name" value="D-isomer_DH_CS1"/>
</dbReference>
<dbReference type="Proteomes" id="UP000276232">
    <property type="component" value="Unassembled WGS sequence"/>
</dbReference>
<comment type="caution">
    <text evidence="16">The sequence shown here is derived from an EMBL/GenBank/DDBJ whole genome shotgun (WGS) entry which is preliminary data.</text>
</comment>
<evidence type="ECO:0000256" key="8">
    <source>
        <dbReference type="ARBA" id="ARBA00023002"/>
    </source>
</evidence>
<evidence type="ECO:0000256" key="2">
    <source>
        <dbReference type="ARBA" id="ARBA00005216"/>
    </source>
</evidence>
<dbReference type="InterPro" id="IPR006139">
    <property type="entry name" value="D-isomer_2_OHA_DH_cat_dom"/>
</dbReference>
<organism evidence="16 17">
    <name type="scientific">Pseudokineococcus lusitanus</name>
    <dbReference type="NCBI Taxonomy" id="763993"/>
    <lineage>
        <taxon>Bacteria</taxon>
        <taxon>Bacillati</taxon>
        <taxon>Actinomycetota</taxon>
        <taxon>Actinomycetes</taxon>
        <taxon>Kineosporiales</taxon>
        <taxon>Kineosporiaceae</taxon>
        <taxon>Pseudokineococcus</taxon>
    </lineage>
</organism>
<evidence type="ECO:0000256" key="11">
    <source>
        <dbReference type="ARBA" id="ARBA00030455"/>
    </source>
</evidence>
<evidence type="ECO:0000256" key="6">
    <source>
        <dbReference type="ARBA" id="ARBA00021582"/>
    </source>
</evidence>
<dbReference type="InterPro" id="IPR002912">
    <property type="entry name" value="ACT_dom"/>
</dbReference>
<evidence type="ECO:0000256" key="13">
    <source>
        <dbReference type="ARBA" id="ARBA00048731"/>
    </source>
</evidence>
<dbReference type="NCBIfam" id="NF008759">
    <property type="entry name" value="PRK11790.1"/>
    <property type="match status" value="1"/>
</dbReference>
<dbReference type="EC" id="1.1.1.399" evidence="4"/>
<dbReference type="InterPro" id="IPR036291">
    <property type="entry name" value="NAD(P)-bd_dom_sf"/>
</dbReference>
<evidence type="ECO:0000256" key="7">
    <source>
        <dbReference type="ARBA" id="ARBA00022605"/>
    </source>
</evidence>
<dbReference type="GO" id="GO:0051287">
    <property type="term" value="F:NAD binding"/>
    <property type="evidence" value="ECO:0007669"/>
    <property type="project" value="InterPro"/>
</dbReference>
<dbReference type="Pfam" id="PF22629">
    <property type="entry name" value="ACT_AHAS_ss"/>
    <property type="match status" value="1"/>
</dbReference>
<dbReference type="SUPFAM" id="SSF55021">
    <property type="entry name" value="ACT-like"/>
    <property type="match status" value="1"/>
</dbReference>
<dbReference type="InterPro" id="IPR029753">
    <property type="entry name" value="D-isomer_DH_CS"/>
</dbReference>
<name>A0A3N1HTB8_9ACTN</name>
<dbReference type="InterPro" id="IPR006140">
    <property type="entry name" value="D-isomer_DH_NAD-bd"/>
</dbReference>
<evidence type="ECO:0000256" key="14">
    <source>
        <dbReference type="RuleBase" id="RU003719"/>
    </source>
</evidence>
<keyword evidence="7" id="KW-0028">Amino-acid biosynthesis</keyword>
<dbReference type="InterPro" id="IPR045865">
    <property type="entry name" value="ACT-like_dom_sf"/>
</dbReference>
<comment type="similarity">
    <text evidence="3 14">Belongs to the D-isomer specific 2-hydroxyacid dehydrogenase family.</text>
</comment>
<evidence type="ECO:0000256" key="12">
    <source>
        <dbReference type="ARBA" id="ARBA00048126"/>
    </source>
</evidence>
<dbReference type="UniPathway" id="UPA00135">
    <property type="reaction ID" value="UER00196"/>
</dbReference>
<dbReference type="Pfam" id="PF00389">
    <property type="entry name" value="2-Hacid_dh"/>
    <property type="match status" value="1"/>
</dbReference>
<dbReference type="InterPro" id="IPR050857">
    <property type="entry name" value="D-2-hydroxyacid_DH"/>
</dbReference>
<comment type="function">
    <text evidence="1">Catalyzes the reversible oxidation of 3-phospho-D-glycerate to 3-phosphonooxypyruvate, the first step of the phosphorylated L-serine biosynthesis pathway. Also catalyzes the reversible oxidation of 2-hydroxyglutarate to 2-oxoglutarate.</text>
</comment>
<keyword evidence="10" id="KW-0718">Serine biosynthesis</keyword>
<evidence type="ECO:0000256" key="4">
    <source>
        <dbReference type="ARBA" id="ARBA00013001"/>
    </source>
</evidence>
<sequence>MVTFMPVPAGGTAAAFRPGGVHVPDPRAGHVAGRAMIGPMARALLLENLHPQASTILGAAGVDPEARAGALDEDELVAALAGVTVLGIRSKTQVTERVLAAAPDLRAVGAFCIGTNQIDLAAAAAHGVAVFNAPFSNTRSVVELALAEIIALTRRLTVKDSTLHAGVWDKSAEGSHEVRGRTLGIVGYGNIGSQLSVVAEALGMSVVYYDTAEKLALGNARRAPDLESLLRQSDVVTLHVDGRPGNAGFFGREQLAQMREGAIFLNLSRGFVLDHDALAEQVRAGHLSGAAIDVFPEEPKTRGDAFSSPLRGLPNVILTPHIGGSTEEAQEDIGRFVATKLRDYLSTGSTSLSVNLPAVALERVPGSARLAHLHRNVPGVLATVNRVLAEHDVNVEGQLLTTRGEMGYAVTDVPGGVTDEVVAALRAMPETVRLSVV</sequence>
<dbReference type="EMBL" id="RJKN01000001">
    <property type="protein sequence ID" value="ROP45636.1"/>
    <property type="molecule type" value="Genomic_DNA"/>
</dbReference>
<accession>A0A3N1HTB8</accession>
<dbReference type="InParanoid" id="A0A3N1HTB8"/>
<dbReference type="FunFam" id="3.40.50.720:FF:000041">
    <property type="entry name" value="D-3-phosphoglycerate dehydrogenase"/>
    <property type="match status" value="1"/>
</dbReference>
<protein>
    <recommendedName>
        <fullName evidence="6">D-3-phosphoglycerate dehydrogenase</fullName>
        <ecNumber evidence="4">1.1.1.399</ecNumber>
        <ecNumber evidence="5">1.1.1.95</ecNumber>
    </recommendedName>
    <alternativeName>
        <fullName evidence="11">2-oxoglutarate reductase</fullName>
    </alternativeName>
</protein>
<dbReference type="EC" id="1.1.1.95" evidence="5"/>
<dbReference type="PROSITE" id="PS51671">
    <property type="entry name" value="ACT"/>
    <property type="match status" value="1"/>
</dbReference>
<dbReference type="SUPFAM" id="SSF52283">
    <property type="entry name" value="Formate/glycerate dehydrogenase catalytic domain-like"/>
    <property type="match status" value="1"/>
</dbReference>
<keyword evidence="8 14" id="KW-0560">Oxidoreductase</keyword>
<dbReference type="PROSITE" id="PS00671">
    <property type="entry name" value="D_2_HYDROXYACID_DH_3"/>
    <property type="match status" value="1"/>
</dbReference>
<dbReference type="SUPFAM" id="SSF51735">
    <property type="entry name" value="NAD(P)-binding Rossmann-fold domains"/>
    <property type="match status" value="1"/>
</dbReference>
<feature type="domain" description="ACT" evidence="15">
    <location>
        <begin position="369"/>
        <end position="437"/>
    </location>
</feature>
<dbReference type="Pfam" id="PF02826">
    <property type="entry name" value="2-Hacid_dh_C"/>
    <property type="match status" value="1"/>
</dbReference>
<evidence type="ECO:0000256" key="5">
    <source>
        <dbReference type="ARBA" id="ARBA00013143"/>
    </source>
</evidence>
<dbReference type="FunCoup" id="A0A3N1HTB8">
    <property type="interactions" value="326"/>
</dbReference>
<reference evidence="16 17" key="1">
    <citation type="journal article" date="2015" name="Stand. Genomic Sci.">
        <title>Genomic Encyclopedia of Bacterial and Archaeal Type Strains, Phase III: the genomes of soil and plant-associated and newly described type strains.</title>
        <authorList>
            <person name="Whitman W.B."/>
            <person name="Woyke T."/>
            <person name="Klenk H.P."/>
            <person name="Zhou Y."/>
            <person name="Lilburn T.G."/>
            <person name="Beck B.J."/>
            <person name="De Vos P."/>
            <person name="Vandamme P."/>
            <person name="Eisen J.A."/>
            <person name="Garrity G."/>
            <person name="Hugenholtz P."/>
            <person name="Kyrpides N.C."/>
        </authorList>
    </citation>
    <scope>NUCLEOTIDE SEQUENCE [LARGE SCALE GENOMIC DNA]</scope>
    <source>
        <strain evidence="16 17">CECT 7306</strain>
    </source>
</reference>